<evidence type="ECO:0000313" key="1">
    <source>
        <dbReference type="EMBL" id="MFC5144700.1"/>
    </source>
</evidence>
<comment type="caution">
    <text evidence="1">The sequence shown here is derived from an EMBL/GenBank/DDBJ whole genome shotgun (WGS) entry which is preliminary data.</text>
</comment>
<proteinExistence type="predicted"/>
<sequence>MQLLKGGSRQLIDEARVRQEGGAAVELGEVQRRALEIRDPCKLIMVEEGAREAAQLAGSGEPA</sequence>
<name>A0ABV9ZTI9_9ACTN</name>
<protein>
    <submittedName>
        <fullName evidence="1">Uncharacterized protein</fullName>
    </submittedName>
</protein>
<accession>A0ABV9ZTI9</accession>
<dbReference type="Proteomes" id="UP001596222">
    <property type="component" value="Unassembled WGS sequence"/>
</dbReference>
<reference evidence="2" key="1">
    <citation type="journal article" date="2019" name="Int. J. Syst. Evol. Microbiol.">
        <title>The Global Catalogue of Microorganisms (GCM) 10K type strain sequencing project: providing services to taxonomists for standard genome sequencing and annotation.</title>
        <authorList>
            <consortium name="The Broad Institute Genomics Platform"/>
            <consortium name="The Broad Institute Genome Sequencing Center for Infectious Disease"/>
            <person name="Wu L."/>
            <person name="Ma J."/>
        </authorList>
    </citation>
    <scope>NUCLEOTIDE SEQUENCE [LARGE SCALE GENOMIC DNA]</scope>
    <source>
        <strain evidence="2">CGMCC 4.1641</strain>
    </source>
</reference>
<keyword evidence="2" id="KW-1185">Reference proteome</keyword>
<gene>
    <name evidence="1" type="ORF">ACFPP6_08430</name>
</gene>
<evidence type="ECO:0000313" key="2">
    <source>
        <dbReference type="Proteomes" id="UP001596222"/>
    </source>
</evidence>
<organism evidence="1 2">
    <name type="scientific">Streptomyces aureoversilis</name>
    <dbReference type="NCBI Taxonomy" id="67277"/>
    <lineage>
        <taxon>Bacteria</taxon>
        <taxon>Bacillati</taxon>
        <taxon>Actinomycetota</taxon>
        <taxon>Actinomycetes</taxon>
        <taxon>Kitasatosporales</taxon>
        <taxon>Streptomycetaceae</taxon>
        <taxon>Streptomyces</taxon>
    </lineage>
</organism>
<dbReference type="EMBL" id="JBHSKJ010000004">
    <property type="protein sequence ID" value="MFC5144700.1"/>
    <property type="molecule type" value="Genomic_DNA"/>
</dbReference>
<dbReference type="RefSeq" id="WP_382038712.1">
    <property type="nucleotide sequence ID" value="NZ_JBHSKJ010000004.1"/>
</dbReference>